<reference evidence="2 3" key="1">
    <citation type="submission" date="2019-11" db="EMBL/GenBank/DDBJ databases">
        <title>Bacillus lacus genome.</title>
        <authorList>
            <person name="Allen C.J."/>
            <person name="Newman J.D."/>
        </authorList>
    </citation>
    <scope>NUCLEOTIDE SEQUENCE [LARGE SCALE GENOMIC DNA]</scope>
    <source>
        <strain evidence="2 3">KCTC 33946</strain>
    </source>
</reference>
<evidence type="ECO:0000313" key="3">
    <source>
        <dbReference type="Proteomes" id="UP000448867"/>
    </source>
</evidence>
<dbReference type="PANTHER" id="PTHR35792:SF3">
    <property type="entry name" value="IG HYPOTHETICAL 17707"/>
    <property type="match status" value="1"/>
</dbReference>
<keyword evidence="3" id="KW-1185">Reference proteome</keyword>
<evidence type="ECO:0008006" key="4">
    <source>
        <dbReference type="Google" id="ProtNLM"/>
    </source>
</evidence>
<evidence type="ECO:0000313" key="2">
    <source>
        <dbReference type="EMBL" id="MRX71459.1"/>
    </source>
</evidence>
<name>A0A7X2IXF5_9BACI</name>
<sequence length="185" mass="20727">MPLHTAENQLQKTRKLSLPILPPPFYIYIYARDKAFMCKSMSQRVVLGKGTFYTVTSKIKCIIGVISMARSKSILLGLLVGTVVGGAATLLTSPSSGKQVRQQIRNNKEKMTDSVNQMKSEIRVLKQTITNASKDSADVLKEVSAELKQSVQEWQVDIEPNKEDLQKELSEIEDKIKELETTVKQ</sequence>
<evidence type="ECO:0000256" key="1">
    <source>
        <dbReference type="SAM" id="Coils"/>
    </source>
</evidence>
<gene>
    <name evidence="2" type="ORF">GJU40_04630</name>
</gene>
<protein>
    <recommendedName>
        <fullName evidence="4">YtxH domain-containing protein</fullName>
    </recommendedName>
</protein>
<dbReference type="EMBL" id="WKKI01000005">
    <property type="protein sequence ID" value="MRX71459.1"/>
    <property type="molecule type" value="Genomic_DNA"/>
</dbReference>
<dbReference type="PANTHER" id="PTHR35792">
    <property type="entry name" value="GENERAL STRESS PROTEIN"/>
    <property type="match status" value="1"/>
</dbReference>
<dbReference type="AlphaFoldDB" id="A0A7X2IXF5"/>
<dbReference type="Proteomes" id="UP000448867">
    <property type="component" value="Unassembled WGS sequence"/>
</dbReference>
<organism evidence="2 3">
    <name type="scientific">Metabacillus lacus</name>
    <dbReference type="NCBI Taxonomy" id="1983721"/>
    <lineage>
        <taxon>Bacteria</taxon>
        <taxon>Bacillati</taxon>
        <taxon>Bacillota</taxon>
        <taxon>Bacilli</taxon>
        <taxon>Bacillales</taxon>
        <taxon>Bacillaceae</taxon>
        <taxon>Metabacillus</taxon>
    </lineage>
</organism>
<dbReference type="InterPro" id="IPR024623">
    <property type="entry name" value="YtxH"/>
</dbReference>
<proteinExistence type="predicted"/>
<dbReference type="SUPFAM" id="SSF47162">
    <property type="entry name" value="Apolipoprotein"/>
    <property type="match status" value="1"/>
</dbReference>
<dbReference type="OrthoDB" id="2989636at2"/>
<dbReference type="Pfam" id="PF12732">
    <property type="entry name" value="YtxH"/>
    <property type="match status" value="1"/>
</dbReference>
<feature type="coiled-coil region" evidence="1">
    <location>
        <begin position="101"/>
        <end position="135"/>
    </location>
</feature>
<keyword evidence="1" id="KW-0175">Coiled coil</keyword>
<dbReference type="InterPro" id="IPR052928">
    <property type="entry name" value="Desiccation-related_membrane"/>
</dbReference>
<accession>A0A7X2IXF5</accession>
<comment type="caution">
    <text evidence="2">The sequence shown here is derived from an EMBL/GenBank/DDBJ whole genome shotgun (WGS) entry which is preliminary data.</text>
</comment>